<evidence type="ECO:0000256" key="6">
    <source>
        <dbReference type="ARBA" id="ARBA00023136"/>
    </source>
</evidence>
<organism evidence="8 9">
    <name type="scientific">Pectobacterium aroidearum</name>
    <dbReference type="NCBI Taxonomy" id="1201031"/>
    <lineage>
        <taxon>Bacteria</taxon>
        <taxon>Pseudomonadati</taxon>
        <taxon>Pseudomonadota</taxon>
        <taxon>Gammaproteobacteria</taxon>
        <taxon>Enterobacterales</taxon>
        <taxon>Pectobacteriaceae</taxon>
        <taxon>Pectobacterium</taxon>
    </lineage>
</organism>
<dbReference type="AlphaFoldDB" id="A0AAW3SR76"/>
<sequence length="204" mass="21771">MEMHVLLLFAATVLPLVCTPGPDLIYIASQAVSGGTSAGLRSTTGVIIGYCVHSLLVALGLAAIVMASPVLFEAIRWTGIGYLVYLAYKLIRAALRPGGIAISEQQVKGQLYKGFLTSLLNPKGMMIYIAILPQFMNQQSDNITYQAFILSAIFMFLCAVIYSIASVILGHMGNGKLSDLRRRQIDGVAGGMILIAASFIALAN</sequence>
<keyword evidence="4" id="KW-0029">Amino-acid transport</keyword>
<keyword evidence="3 7" id="KW-0812">Transmembrane</keyword>
<feature type="transmembrane region" description="Helical" evidence="7">
    <location>
        <begin position="185"/>
        <end position="203"/>
    </location>
</feature>
<reference evidence="8 9" key="1">
    <citation type="submission" date="2020-07" db="EMBL/GenBank/DDBJ databases">
        <title>Characterization of Pectobacterium aroidearum strains causing soft rot on Amorphophallus konjac.</title>
        <authorList>
            <person name="Xie H."/>
        </authorList>
    </citation>
    <scope>NUCLEOTIDE SEQUENCE [LARGE SCALE GENOMIC DNA]</scope>
    <source>
        <strain evidence="8 9">MY7</strain>
    </source>
</reference>
<dbReference type="GO" id="GO:0005886">
    <property type="term" value="C:plasma membrane"/>
    <property type="evidence" value="ECO:0007669"/>
    <property type="project" value="UniProtKB-SubCell"/>
</dbReference>
<comment type="caution">
    <text evidence="8">The sequence shown here is derived from an EMBL/GenBank/DDBJ whole genome shotgun (WGS) entry which is preliminary data.</text>
</comment>
<dbReference type="Pfam" id="PF01810">
    <property type="entry name" value="LysE"/>
    <property type="match status" value="1"/>
</dbReference>
<keyword evidence="2" id="KW-1003">Cell membrane</keyword>
<keyword evidence="6 7" id="KW-0472">Membrane</keyword>
<evidence type="ECO:0000256" key="5">
    <source>
        <dbReference type="ARBA" id="ARBA00022989"/>
    </source>
</evidence>
<dbReference type="RefSeq" id="WP_181844391.1">
    <property type="nucleotide sequence ID" value="NZ_JACERJ010000001.1"/>
</dbReference>
<feature type="transmembrane region" description="Helical" evidence="7">
    <location>
        <begin position="143"/>
        <end position="165"/>
    </location>
</feature>
<evidence type="ECO:0000256" key="2">
    <source>
        <dbReference type="ARBA" id="ARBA00022475"/>
    </source>
</evidence>
<evidence type="ECO:0000256" key="3">
    <source>
        <dbReference type="ARBA" id="ARBA00022692"/>
    </source>
</evidence>
<evidence type="ECO:0000313" key="9">
    <source>
        <dbReference type="Proteomes" id="UP000557749"/>
    </source>
</evidence>
<feature type="transmembrane region" description="Helical" evidence="7">
    <location>
        <begin position="44"/>
        <end position="67"/>
    </location>
</feature>
<dbReference type="PANTHER" id="PTHR30086">
    <property type="entry name" value="ARGININE EXPORTER PROTEIN ARGO"/>
    <property type="match status" value="1"/>
</dbReference>
<evidence type="ECO:0000313" key="8">
    <source>
        <dbReference type="EMBL" id="MBA5202560.1"/>
    </source>
</evidence>
<evidence type="ECO:0000256" key="7">
    <source>
        <dbReference type="SAM" id="Phobius"/>
    </source>
</evidence>
<keyword evidence="5 7" id="KW-1133">Transmembrane helix</keyword>
<name>A0AAW3SR76_9GAMM</name>
<keyword evidence="4" id="KW-0813">Transport</keyword>
<comment type="subcellular location">
    <subcellularLocation>
        <location evidence="1">Cell membrane</location>
        <topology evidence="1">Multi-pass membrane protein</topology>
    </subcellularLocation>
</comment>
<evidence type="ECO:0000256" key="4">
    <source>
        <dbReference type="ARBA" id="ARBA00022970"/>
    </source>
</evidence>
<dbReference type="Proteomes" id="UP000557749">
    <property type="component" value="Unassembled WGS sequence"/>
</dbReference>
<protein>
    <submittedName>
        <fullName evidence="8">LysE family translocator</fullName>
    </submittedName>
</protein>
<dbReference type="InterPro" id="IPR001123">
    <property type="entry name" value="LeuE-type"/>
</dbReference>
<dbReference type="PANTHER" id="PTHR30086:SF20">
    <property type="entry name" value="ARGININE EXPORTER PROTEIN ARGO-RELATED"/>
    <property type="match status" value="1"/>
</dbReference>
<gene>
    <name evidence="8" type="ORF">H2Y57_02420</name>
</gene>
<dbReference type="GO" id="GO:0015171">
    <property type="term" value="F:amino acid transmembrane transporter activity"/>
    <property type="evidence" value="ECO:0007669"/>
    <property type="project" value="TreeGrafter"/>
</dbReference>
<accession>A0AAW3SR76</accession>
<dbReference type="PIRSF" id="PIRSF006324">
    <property type="entry name" value="LeuE"/>
    <property type="match status" value="1"/>
</dbReference>
<proteinExistence type="predicted"/>
<dbReference type="EMBL" id="JACERJ010000001">
    <property type="protein sequence ID" value="MBA5202560.1"/>
    <property type="molecule type" value="Genomic_DNA"/>
</dbReference>
<evidence type="ECO:0000256" key="1">
    <source>
        <dbReference type="ARBA" id="ARBA00004651"/>
    </source>
</evidence>